<accession>A0AAN6VMS6</accession>
<feature type="compositionally biased region" description="Basic and acidic residues" evidence="4">
    <location>
        <begin position="1069"/>
        <end position="1079"/>
    </location>
</feature>
<dbReference type="CDD" id="cd11660">
    <property type="entry name" value="SANT_TRF"/>
    <property type="match status" value="1"/>
</dbReference>
<dbReference type="InterPro" id="IPR013867">
    <property type="entry name" value="Telomere_rpt-bd_fac_dimer_dom"/>
</dbReference>
<feature type="compositionally biased region" description="Pro residues" evidence="4">
    <location>
        <begin position="1022"/>
        <end position="1037"/>
    </location>
</feature>
<keyword evidence="3" id="KW-0131">Cell cycle</keyword>
<dbReference type="Gene3D" id="1.10.10.60">
    <property type="entry name" value="Homeodomain-like"/>
    <property type="match status" value="1"/>
</dbReference>
<dbReference type="FunFam" id="1.10.10.60:FF:000137">
    <property type="entry name" value="MYB DNA binding protein"/>
    <property type="match status" value="1"/>
</dbReference>
<feature type="region of interest" description="Disordered" evidence="4">
    <location>
        <begin position="833"/>
        <end position="1086"/>
    </location>
</feature>
<proteinExistence type="predicted"/>
<dbReference type="InterPro" id="IPR017930">
    <property type="entry name" value="Myb_dom"/>
</dbReference>
<evidence type="ECO:0000256" key="3">
    <source>
        <dbReference type="ARBA" id="ARBA00023306"/>
    </source>
</evidence>
<feature type="region of interest" description="Disordered" evidence="4">
    <location>
        <begin position="148"/>
        <end position="197"/>
    </location>
</feature>
<organism evidence="6 7">
    <name type="scientific">Chaetomidium leptoderma</name>
    <dbReference type="NCBI Taxonomy" id="669021"/>
    <lineage>
        <taxon>Eukaryota</taxon>
        <taxon>Fungi</taxon>
        <taxon>Dikarya</taxon>
        <taxon>Ascomycota</taxon>
        <taxon>Pezizomycotina</taxon>
        <taxon>Sordariomycetes</taxon>
        <taxon>Sordariomycetidae</taxon>
        <taxon>Sordariales</taxon>
        <taxon>Chaetomiaceae</taxon>
        <taxon>Chaetomidium</taxon>
    </lineage>
</organism>
<name>A0AAN6VMS6_9PEZI</name>
<dbReference type="InterPro" id="IPR052833">
    <property type="entry name" value="Telomeric_DNA-bd_trans-reg"/>
</dbReference>
<feature type="compositionally biased region" description="Low complexity" evidence="4">
    <location>
        <begin position="1012"/>
        <end position="1021"/>
    </location>
</feature>
<dbReference type="InterPro" id="IPR009057">
    <property type="entry name" value="Homeodomain-like_sf"/>
</dbReference>
<evidence type="ECO:0000256" key="4">
    <source>
        <dbReference type="SAM" id="MobiDB-lite"/>
    </source>
</evidence>
<evidence type="ECO:0000259" key="5">
    <source>
        <dbReference type="PROSITE" id="PS51294"/>
    </source>
</evidence>
<dbReference type="Proteomes" id="UP001302745">
    <property type="component" value="Unassembled WGS sequence"/>
</dbReference>
<reference evidence="6" key="2">
    <citation type="submission" date="2023-05" db="EMBL/GenBank/DDBJ databases">
        <authorList>
            <consortium name="Lawrence Berkeley National Laboratory"/>
            <person name="Steindorff A."/>
            <person name="Hensen N."/>
            <person name="Bonometti L."/>
            <person name="Westerberg I."/>
            <person name="Brannstrom I.O."/>
            <person name="Guillou S."/>
            <person name="Cros-Aarteil S."/>
            <person name="Calhoun S."/>
            <person name="Haridas S."/>
            <person name="Kuo A."/>
            <person name="Mondo S."/>
            <person name="Pangilinan J."/>
            <person name="Riley R."/>
            <person name="Labutti K."/>
            <person name="Andreopoulos B."/>
            <person name="Lipzen A."/>
            <person name="Chen C."/>
            <person name="Yanf M."/>
            <person name="Daum C."/>
            <person name="Ng V."/>
            <person name="Clum A."/>
            <person name="Ohm R."/>
            <person name="Martin F."/>
            <person name="Silar P."/>
            <person name="Natvig D."/>
            <person name="Lalanne C."/>
            <person name="Gautier V."/>
            <person name="Ament-Velasquez S.L."/>
            <person name="Kruys A."/>
            <person name="Hutchinson M.I."/>
            <person name="Powell A.J."/>
            <person name="Barry K."/>
            <person name="Miller A.N."/>
            <person name="Grigoriev I.V."/>
            <person name="Debuchy R."/>
            <person name="Gladieux P."/>
            <person name="Thoren M.H."/>
            <person name="Johannesson H."/>
        </authorList>
    </citation>
    <scope>NUCLEOTIDE SEQUENCE</scope>
    <source>
        <strain evidence="6">CBS 538.74</strain>
    </source>
</reference>
<dbReference type="Pfam" id="PF08558">
    <property type="entry name" value="TRF"/>
    <property type="match status" value="1"/>
</dbReference>
<feature type="compositionally biased region" description="Low complexity" evidence="4">
    <location>
        <begin position="921"/>
        <end position="955"/>
    </location>
</feature>
<feature type="region of interest" description="Disordered" evidence="4">
    <location>
        <begin position="548"/>
        <end position="570"/>
    </location>
</feature>
<feature type="compositionally biased region" description="Low complexity" evidence="4">
    <location>
        <begin position="975"/>
        <end position="987"/>
    </location>
</feature>
<evidence type="ECO:0000313" key="6">
    <source>
        <dbReference type="EMBL" id="KAK4154473.1"/>
    </source>
</evidence>
<feature type="compositionally biased region" description="Low complexity" evidence="4">
    <location>
        <begin position="90"/>
        <end position="113"/>
    </location>
</feature>
<dbReference type="GO" id="GO:0003691">
    <property type="term" value="F:double-stranded telomeric DNA binding"/>
    <property type="evidence" value="ECO:0007669"/>
    <property type="project" value="TreeGrafter"/>
</dbReference>
<dbReference type="InterPro" id="IPR001005">
    <property type="entry name" value="SANT/Myb"/>
</dbReference>
<feature type="domain" description="HTH myb-type" evidence="5">
    <location>
        <begin position="717"/>
        <end position="769"/>
    </location>
</feature>
<dbReference type="GO" id="GO:0042803">
    <property type="term" value="F:protein homodimerization activity"/>
    <property type="evidence" value="ECO:0007669"/>
    <property type="project" value="InterPro"/>
</dbReference>
<dbReference type="EMBL" id="MU856911">
    <property type="protein sequence ID" value="KAK4154473.1"/>
    <property type="molecule type" value="Genomic_DNA"/>
</dbReference>
<evidence type="ECO:0000256" key="1">
    <source>
        <dbReference type="ARBA" id="ARBA00023125"/>
    </source>
</evidence>
<feature type="compositionally biased region" description="Polar residues" evidence="4">
    <location>
        <begin position="836"/>
        <end position="854"/>
    </location>
</feature>
<dbReference type="PROSITE" id="PS51294">
    <property type="entry name" value="HTH_MYB"/>
    <property type="match status" value="1"/>
</dbReference>
<sequence>MADTSQLEAELFAALGMPEPELNKPVQTLGEEEGQQPAPETSPAPLPPPPPPPPPPAPATLLPPTPPVPSIATEPSASAPAPTPTPAPAPTATAAPATNTNTTLPVPTPTSSAIDALPAPESSTKVPSPPSLQISQSLAQALALSHVEDATPQHSAPTASGAAPQVTPGSRYPKRPRSPDGLDASNIKRQRTDQTVSKQDIIMGAPGLDLASMLTDALATFDQHTIPADNGDIDIDIDMQDADVAQPAAPASTTPELEKAENKIMKASSNPFYVMRSMSLPVLGNIAVQILLRLSQQPRAETESLLADSDSEFRKAYDMLRDVFRPTRRAFSNSPLLSPDELDITDSEDRETIRMSNLAATAASVFGAHDVSLHDIHDAFFSIFIPEDGEYKSSLAELLVFLKTRLLLDALNKPEQSQPVSQLLDTLFPVDFDESLKQRSGDLLLNADEEELVSRIRERREQLVNSGADESIKRSLEDQSSAATFAESLSIFLQDHLATVVDYAEKYGVNIPLNEEETASGRDPNSAPQEEHDSIAALLQSHLSQTEGNLEHGKGTLPNGISPEQLGSLEDGGLDLRKLLEESLSTHMPELKDSSTDQHPSVELSDFDSKNLASFISENLKNDLAIPTHGLPNLSAPAHSPNTTAHPQFMNQLNHTHPSPYQPYTQGSAPAGPVGPNGNLLPPNQSMPTAALYEKARQAAVAKSSNTTRREGLHSTRRPWTPEEEKALMAGLDMVKGPHWSQILQLFGQQGTISDILKDRTQVQLKDKARNLKLFFLKTNSEMPYYLQSVTGELKTRAPGQAARKEAEEKARMNLEEEQARIQGILTLAGGLNNHHPVSNTPLAASPPKRTSPNTTGFGGTGAGTGVHMATSNGVTVPAMPMPPRIKTELSDQHSSPKVTAFPPIQPAPAPGSAMQQARTPLPSLQPQPGLQHQQKPHAQQQYQQSQQPRPQEAQKLPMPLPQQQQRQPLPPHQPQAQQQSQQQPHSQPRPQPPPQMQQHQQAQPQPPQQPPTQTQAQPQATPRPPATAPQAPPSQQPLPQTQQRPQASPPAPHTQPLPTPPIPPNHHSTPDHAQDTKLFESLQAALAANETHLPVATAVSEGGSAAAAMN</sequence>
<dbReference type="GO" id="GO:0010833">
    <property type="term" value="P:telomere maintenance via telomere lengthening"/>
    <property type="evidence" value="ECO:0007669"/>
    <property type="project" value="TreeGrafter"/>
</dbReference>
<dbReference type="AlphaFoldDB" id="A0AAN6VMS6"/>
<evidence type="ECO:0000256" key="2">
    <source>
        <dbReference type="ARBA" id="ARBA00023242"/>
    </source>
</evidence>
<feature type="compositionally biased region" description="Low complexity" evidence="4">
    <location>
        <begin position="1038"/>
        <end position="1047"/>
    </location>
</feature>
<protein>
    <recommendedName>
        <fullName evidence="5">HTH myb-type domain-containing protein</fullName>
    </recommendedName>
</protein>
<evidence type="ECO:0000313" key="7">
    <source>
        <dbReference type="Proteomes" id="UP001302745"/>
    </source>
</evidence>
<feature type="region of interest" description="Disordered" evidence="4">
    <location>
        <begin position="1"/>
        <end position="133"/>
    </location>
</feature>
<dbReference type="PANTHER" id="PTHR47807">
    <property type="entry name" value="PROTEIN TBF1"/>
    <property type="match status" value="1"/>
</dbReference>
<keyword evidence="1" id="KW-0238">DNA-binding</keyword>
<feature type="compositionally biased region" description="Low complexity" evidence="4">
    <location>
        <begin position="70"/>
        <end position="80"/>
    </location>
</feature>
<keyword evidence="7" id="KW-1185">Reference proteome</keyword>
<feature type="compositionally biased region" description="Pro residues" evidence="4">
    <location>
        <begin position="40"/>
        <end position="69"/>
    </location>
</feature>
<reference evidence="6" key="1">
    <citation type="journal article" date="2023" name="Mol. Phylogenet. Evol.">
        <title>Genome-scale phylogeny and comparative genomics of the fungal order Sordariales.</title>
        <authorList>
            <person name="Hensen N."/>
            <person name="Bonometti L."/>
            <person name="Westerberg I."/>
            <person name="Brannstrom I.O."/>
            <person name="Guillou S."/>
            <person name="Cros-Aarteil S."/>
            <person name="Calhoun S."/>
            <person name="Haridas S."/>
            <person name="Kuo A."/>
            <person name="Mondo S."/>
            <person name="Pangilinan J."/>
            <person name="Riley R."/>
            <person name="LaButti K."/>
            <person name="Andreopoulos B."/>
            <person name="Lipzen A."/>
            <person name="Chen C."/>
            <person name="Yan M."/>
            <person name="Daum C."/>
            <person name="Ng V."/>
            <person name="Clum A."/>
            <person name="Steindorff A."/>
            <person name="Ohm R.A."/>
            <person name="Martin F."/>
            <person name="Silar P."/>
            <person name="Natvig D.O."/>
            <person name="Lalanne C."/>
            <person name="Gautier V."/>
            <person name="Ament-Velasquez S.L."/>
            <person name="Kruys A."/>
            <person name="Hutchinson M.I."/>
            <person name="Powell A.J."/>
            <person name="Barry K."/>
            <person name="Miller A.N."/>
            <person name="Grigoriev I.V."/>
            <person name="Debuchy R."/>
            <person name="Gladieux P."/>
            <person name="Hiltunen Thoren M."/>
            <person name="Johannesson H."/>
        </authorList>
    </citation>
    <scope>NUCLEOTIDE SEQUENCE</scope>
    <source>
        <strain evidence="6">CBS 538.74</strain>
    </source>
</reference>
<dbReference type="SUPFAM" id="SSF46689">
    <property type="entry name" value="Homeodomain-like"/>
    <property type="match status" value="1"/>
</dbReference>
<gene>
    <name evidence="6" type="ORF">C8A00DRAFT_32754</name>
</gene>
<keyword evidence="2" id="KW-0539">Nucleus</keyword>
<comment type="caution">
    <text evidence="6">The sequence shown here is derived from an EMBL/GenBank/DDBJ whole genome shotgun (WGS) entry which is preliminary data.</text>
</comment>
<feature type="compositionally biased region" description="Pro residues" evidence="4">
    <location>
        <begin position="1048"/>
        <end position="1065"/>
    </location>
</feature>
<dbReference type="PANTHER" id="PTHR47807:SF1">
    <property type="entry name" value="PROTEIN TBF1"/>
    <property type="match status" value="1"/>
</dbReference>
<dbReference type="SMART" id="SM00717">
    <property type="entry name" value="SANT"/>
    <property type="match status" value="1"/>
</dbReference>